<dbReference type="PANTHER" id="PTHR38095:SF1">
    <property type="entry name" value="ANAEROBIC DIMETHYL SULFOXIDE REDUCTASE CHAIN YNFH"/>
    <property type="match status" value="1"/>
</dbReference>
<dbReference type="PANTHER" id="PTHR38095">
    <property type="entry name" value="ANAEROBIC DIMETHYL SULFOXIDE REDUCTASE CHAIN YNFH"/>
    <property type="match status" value="1"/>
</dbReference>
<dbReference type="Proteomes" id="UP000294887">
    <property type="component" value="Unassembled WGS sequence"/>
</dbReference>
<keyword evidence="1" id="KW-1133">Transmembrane helix</keyword>
<accession>A0A4R1ETE4</accession>
<keyword evidence="1" id="KW-0812">Transmembrane</keyword>
<feature type="transmembrane region" description="Helical" evidence="1">
    <location>
        <begin position="266"/>
        <end position="284"/>
    </location>
</feature>
<organism evidence="2 3">
    <name type="scientific">Cocleimonas flava</name>
    <dbReference type="NCBI Taxonomy" id="634765"/>
    <lineage>
        <taxon>Bacteria</taxon>
        <taxon>Pseudomonadati</taxon>
        <taxon>Pseudomonadota</taxon>
        <taxon>Gammaproteobacteria</taxon>
        <taxon>Thiotrichales</taxon>
        <taxon>Thiotrichaceae</taxon>
        <taxon>Cocleimonas</taxon>
    </lineage>
</organism>
<dbReference type="EMBL" id="SMFQ01000005">
    <property type="protein sequence ID" value="TCJ83009.1"/>
    <property type="molecule type" value="Genomic_DNA"/>
</dbReference>
<keyword evidence="1" id="KW-0472">Membrane</keyword>
<name>A0A4R1ETE4_9GAMM</name>
<keyword evidence="3" id="KW-1185">Reference proteome</keyword>
<feature type="transmembrane region" description="Helical" evidence="1">
    <location>
        <begin position="290"/>
        <end position="310"/>
    </location>
</feature>
<evidence type="ECO:0000256" key="1">
    <source>
        <dbReference type="SAM" id="Phobius"/>
    </source>
</evidence>
<dbReference type="InterPro" id="IPR007059">
    <property type="entry name" value="DmsC"/>
</dbReference>
<gene>
    <name evidence="2" type="ORF">EV695_3747</name>
</gene>
<evidence type="ECO:0000313" key="3">
    <source>
        <dbReference type="Proteomes" id="UP000294887"/>
    </source>
</evidence>
<evidence type="ECO:0000313" key="2">
    <source>
        <dbReference type="EMBL" id="TCJ83009.1"/>
    </source>
</evidence>
<dbReference type="Pfam" id="PF04976">
    <property type="entry name" value="DmsC"/>
    <property type="match status" value="1"/>
</dbReference>
<sequence>MHPAFSVIFLTTLIGAGQGLFLALFTGQIFSQFKLMPEQHEVNFFIWGSALATLLLCVGLFASFFHLGHPERAWRTATKWRTSWLSREVIALPAAIVTIAAYGLAHYLGWNTPLLTMPGGTGVDATLLLGLIATVATYALFICTGMIYGCIKFLQEWHTPLTVINFILLGTASGFTIATALSAYLHIGLVYFYANWAIFFTVVALIFRVATMLRNRNINPKSDLRSAIGINHNNIRQMAQGSMGGSFNTREYFHGKSAAFVKSIKYIFVVLAFLVPLFFLVLSLNNSAYFIPLIAVLVQYVGLLAERWYFFADANHPQNLYYQQIS</sequence>
<proteinExistence type="predicted"/>
<feature type="transmembrane region" description="Helical" evidence="1">
    <location>
        <begin position="163"/>
        <end position="185"/>
    </location>
</feature>
<dbReference type="GO" id="GO:0009390">
    <property type="term" value="C:dimethyl sulfoxide reductase complex"/>
    <property type="evidence" value="ECO:0007669"/>
    <property type="project" value="TreeGrafter"/>
</dbReference>
<dbReference type="OrthoDB" id="5520897at2"/>
<feature type="transmembrane region" description="Helical" evidence="1">
    <location>
        <begin position="89"/>
        <end position="108"/>
    </location>
</feature>
<feature type="transmembrane region" description="Helical" evidence="1">
    <location>
        <begin position="7"/>
        <end position="25"/>
    </location>
</feature>
<dbReference type="AlphaFoldDB" id="A0A4R1ETE4"/>
<dbReference type="RefSeq" id="WP_131907502.1">
    <property type="nucleotide sequence ID" value="NZ_BAAAFU010000007.1"/>
</dbReference>
<reference evidence="2 3" key="1">
    <citation type="submission" date="2019-03" db="EMBL/GenBank/DDBJ databases">
        <title>Genomic Encyclopedia of Type Strains, Phase IV (KMG-IV): sequencing the most valuable type-strain genomes for metagenomic binning, comparative biology and taxonomic classification.</title>
        <authorList>
            <person name="Goeker M."/>
        </authorList>
    </citation>
    <scope>NUCLEOTIDE SEQUENCE [LARGE SCALE GENOMIC DNA]</scope>
    <source>
        <strain evidence="2 3">DSM 24830</strain>
    </source>
</reference>
<comment type="caution">
    <text evidence="2">The sequence shown here is derived from an EMBL/GenBank/DDBJ whole genome shotgun (WGS) entry which is preliminary data.</text>
</comment>
<dbReference type="GO" id="GO:0009389">
    <property type="term" value="F:dimethyl sulfoxide reductase activity"/>
    <property type="evidence" value="ECO:0007669"/>
    <property type="project" value="TreeGrafter"/>
</dbReference>
<dbReference type="GO" id="GO:0005886">
    <property type="term" value="C:plasma membrane"/>
    <property type="evidence" value="ECO:0007669"/>
    <property type="project" value="TreeGrafter"/>
</dbReference>
<protein>
    <submittedName>
        <fullName evidence="2">DMSO reductase anchor subunit</fullName>
    </submittedName>
</protein>
<feature type="transmembrane region" description="Helical" evidence="1">
    <location>
        <begin position="45"/>
        <end position="68"/>
    </location>
</feature>
<feature type="transmembrane region" description="Helical" evidence="1">
    <location>
        <begin position="191"/>
        <end position="211"/>
    </location>
</feature>
<dbReference type="GO" id="GO:0019645">
    <property type="term" value="P:anaerobic electron transport chain"/>
    <property type="evidence" value="ECO:0007669"/>
    <property type="project" value="InterPro"/>
</dbReference>
<feature type="transmembrane region" description="Helical" evidence="1">
    <location>
        <begin position="128"/>
        <end position="151"/>
    </location>
</feature>